<comment type="caution">
    <text evidence="9">The sequence shown here is derived from an EMBL/GenBank/DDBJ whole genome shotgun (WGS) entry which is preliminary data.</text>
</comment>
<sequence>MATLLYRLGRASFRHRRLVLALWIAVLAALGASAAAFNGPTASNFTMPGTESQRALDALAEQFPQAAGATGTIVVAAPDGQALTSADNRAAVQALTKEAAALPGVVAALDPFQIGSVSQDGRYALVQVQFAESGDKVTDTQRTAYGNSGKSAQAAGLRVEHGGEVTTTEPEIGGTEGLGVAVAAVVLLITFGSLVAAGMTLLNALIGVGAGMAGLFALSSTVELTSTAPVLALMLGLAVGIDYSLFITSRHRQNLLDGLDPEDAAARAVGTAGSAVVFAGATVVIALAGLAVVGIPFLTVMGLAASATVAVAVLVAITLQPALLGFAGLRVMPRKQRGTDRDPAATRPGFGFRWAYVVTRWRVPFIVAGVLLLGGLAVPAAQMRLALPDAGTAAQGTAARQAYDLISEGFGPGFNGRLAAVVTGESAEATTRAAKEAAAAIQTVKGVVAVTPPQLNASGTTALLGVIPATGPTDEATETLVHDIRTTVADIGDVSLTGQTAIGIDVSEKLSDALPVYLLLVVGLSVLLLMLVFRSVLVPIKAALGFLLTVGATFGVTVAVFQRGLLGGLLGVDTPGPLVSFLPILLIGILFGLAMDYQVFLVSRMREDFVHGDTARQATISGMGHGARVVTAAALIMIAVFGGFVLMDDPIIKSMGFALALGVAVDAFVVRMTIVPAVMSLLDDRAWWLPRWLSRILPNVDIEGEGLREHLDREVSEGAVRV</sequence>
<keyword evidence="3" id="KW-1003">Cell membrane</keyword>
<evidence type="ECO:0000259" key="8">
    <source>
        <dbReference type="PROSITE" id="PS50156"/>
    </source>
</evidence>
<evidence type="ECO:0000256" key="6">
    <source>
        <dbReference type="ARBA" id="ARBA00023136"/>
    </source>
</evidence>
<dbReference type="EMBL" id="JBFALK010000007">
    <property type="protein sequence ID" value="MEV0970054.1"/>
    <property type="molecule type" value="Genomic_DNA"/>
</dbReference>
<evidence type="ECO:0000313" key="9">
    <source>
        <dbReference type="EMBL" id="MEV0970054.1"/>
    </source>
</evidence>
<evidence type="ECO:0000256" key="3">
    <source>
        <dbReference type="ARBA" id="ARBA00022475"/>
    </source>
</evidence>
<feature type="transmembrane region" description="Helical" evidence="7">
    <location>
        <begin position="228"/>
        <end position="247"/>
    </location>
</feature>
<feature type="transmembrane region" description="Helical" evidence="7">
    <location>
        <begin position="177"/>
        <end position="197"/>
    </location>
</feature>
<gene>
    <name evidence="9" type="ORF">AB0I59_15555</name>
</gene>
<keyword evidence="10" id="KW-1185">Reference proteome</keyword>
<comment type="similarity">
    <text evidence="2">Belongs to the resistance-nodulation-cell division (RND) (TC 2.A.6) family. MmpL subfamily.</text>
</comment>
<accession>A0ABV3GEI4</accession>
<feature type="transmembrane region" description="Helical" evidence="7">
    <location>
        <begin position="581"/>
        <end position="602"/>
    </location>
</feature>
<feature type="transmembrane region" description="Helical" evidence="7">
    <location>
        <begin position="363"/>
        <end position="381"/>
    </location>
</feature>
<dbReference type="Gene3D" id="1.20.1640.10">
    <property type="entry name" value="Multidrug efflux transporter AcrB transmembrane domain"/>
    <property type="match status" value="2"/>
</dbReference>
<dbReference type="InterPro" id="IPR004869">
    <property type="entry name" value="MMPL_dom"/>
</dbReference>
<evidence type="ECO:0000313" key="10">
    <source>
        <dbReference type="Proteomes" id="UP001551675"/>
    </source>
</evidence>
<comment type="subcellular location">
    <subcellularLocation>
        <location evidence="1">Cell membrane</location>
        <topology evidence="1">Multi-pass membrane protein</topology>
    </subcellularLocation>
</comment>
<dbReference type="Pfam" id="PF03176">
    <property type="entry name" value="MMPL"/>
    <property type="match status" value="2"/>
</dbReference>
<feature type="domain" description="SSD" evidence="8">
    <location>
        <begin position="194"/>
        <end position="326"/>
    </location>
</feature>
<organism evidence="9 10">
    <name type="scientific">Microtetraspora glauca</name>
    <dbReference type="NCBI Taxonomy" id="1996"/>
    <lineage>
        <taxon>Bacteria</taxon>
        <taxon>Bacillati</taxon>
        <taxon>Actinomycetota</taxon>
        <taxon>Actinomycetes</taxon>
        <taxon>Streptosporangiales</taxon>
        <taxon>Streptosporangiaceae</taxon>
        <taxon>Microtetraspora</taxon>
    </lineage>
</organism>
<dbReference type="Proteomes" id="UP001551675">
    <property type="component" value="Unassembled WGS sequence"/>
</dbReference>
<dbReference type="SUPFAM" id="SSF82866">
    <property type="entry name" value="Multidrug efflux transporter AcrB transmembrane domain"/>
    <property type="match status" value="2"/>
</dbReference>
<keyword evidence="5 7" id="KW-1133">Transmembrane helix</keyword>
<evidence type="ECO:0000256" key="4">
    <source>
        <dbReference type="ARBA" id="ARBA00022692"/>
    </source>
</evidence>
<protein>
    <submittedName>
        <fullName evidence="9">MMPL family transporter</fullName>
    </submittedName>
</protein>
<evidence type="ECO:0000256" key="2">
    <source>
        <dbReference type="ARBA" id="ARBA00010157"/>
    </source>
</evidence>
<feature type="transmembrane region" description="Helical" evidence="7">
    <location>
        <begin position="268"/>
        <end position="297"/>
    </location>
</feature>
<feature type="transmembrane region" description="Helical" evidence="7">
    <location>
        <begin position="659"/>
        <end position="682"/>
    </location>
</feature>
<dbReference type="PANTHER" id="PTHR33406">
    <property type="entry name" value="MEMBRANE PROTEIN MJ1562-RELATED"/>
    <property type="match status" value="1"/>
</dbReference>
<feature type="transmembrane region" description="Helical" evidence="7">
    <location>
        <begin position="204"/>
        <end position="222"/>
    </location>
</feature>
<feature type="transmembrane region" description="Helical" evidence="7">
    <location>
        <begin position="514"/>
        <end position="533"/>
    </location>
</feature>
<proteinExistence type="inferred from homology"/>
<dbReference type="PANTHER" id="PTHR33406:SF11">
    <property type="entry name" value="MEMBRANE PROTEIN SCO6666-RELATED"/>
    <property type="match status" value="1"/>
</dbReference>
<name>A0ABV3GEI4_MICGL</name>
<feature type="transmembrane region" description="Helical" evidence="7">
    <location>
        <begin position="626"/>
        <end position="647"/>
    </location>
</feature>
<feature type="transmembrane region" description="Helical" evidence="7">
    <location>
        <begin position="303"/>
        <end position="327"/>
    </location>
</feature>
<dbReference type="PROSITE" id="PS50156">
    <property type="entry name" value="SSD"/>
    <property type="match status" value="1"/>
</dbReference>
<dbReference type="InterPro" id="IPR000731">
    <property type="entry name" value="SSD"/>
</dbReference>
<evidence type="ECO:0000256" key="1">
    <source>
        <dbReference type="ARBA" id="ARBA00004651"/>
    </source>
</evidence>
<feature type="transmembrane region" description="Helical" evidence="7">
    <location>
        <begin position="540"/>
        <end position="561"/>
    </location>
</feature>
<keyword evidence="6 7" id="KW-0472">Membrane</keyword>
<dbReference type="InterPro" id="IPR050545">
    <property type="entry name" value="Mycobact_MmpL"/>
</dbReference>
<evidence type="ECO:0000256" key="5">
    <source>
        <dbReference type="ARBA" id="ARBA00022989"/>
    </source>
</evidence>
<reference evidence="9 10" key="1">
    <citation type="submission" date="2024-06" db="EMBL/GenBank/DDBJ databases">
        <title>The Natural Products Discovery Center: Release of the First 8490 Sequenced Strains for Exploring Actinobacteria Biosynthetic Diversity.</title>
        <authorList>
            <person name="Kalkreuter E."/>
            <person name="Kautsar S.A."/>
            <person name="Yang D."/>
            <person name="Bader C.D."/>
            <person name="Teijaro C.N."/>
            <person name="Fluegel L."/>
            <person name="Davis C.M."/>
            <person name="Simpson J.R."/>
            <person name="Lauterbach L."/>
            <person name="Steele A.D."/>
            <person name="Gui C."/>
            <person name="Meng S."/>
            <person name="Li G."/>
            <person name="Viehrig K."/>
            <person name="Ye F."/>
            <person name="Su P."/>
            <person name="Kiefer A.F."/>
            <person name="Nichols A."/>
            <person name="Cepeda A.J."/>
            <person name="Yan W."/>
            <person name="Fan B."/>
            <person name="Jiang Y."/>
            <person name="Adhikari A."/>
            <person name="Zheng C.-J."/>
            <person name="Schuster L."/>
            <person name="Cowan T.M."/>
            <person name="Smanski M.J."/>
            <person name="Chevrette M.G."/>
            <person name="De Carvalho L.P.S."/>
            <person name="Shen B."/>
        </authorList>
    </citation>
    <scope>NUCLEOTIDE SEQUENCE [LARGE SCALE GENOMIC DNA]</scope>
    <source>
        <strain evidence="9 10">NPDC050100</strain>
    </source>
</reference>
<evidence type="ECO:0000256" key="7">
    <source>
        <dbReference type="SAM" id="Phobius"/>
    </source>
</evidence>
<keyword evidence="4 7" id="KW-0812">Transmembrane</keyword>
<dbReference type="RefSeq" id="WP_358133233.1">
    <property type="nucleotide sequence ID" value="NZ_JBFALK010000007.1"/>
</dbReference>